<dbReference type="Proteomes" id="UP000830768">
    <property type="component" value="Chromosome 3"/>
</dbReference>
<name>A0ACD3YTK4_FUSSC</name>
<dbReference type="EMBL" id="CP090032">
    <property type="protein sequence ID" value="UPK92314.1"/>
    <property type="molecule type" value="Genomic_DNA"/>
</dbReference>
<evidence type="ECO:0000313" key="1">
    <source>
        <dbReference type="EMBL" id="UPK92314.1"/>
    </source>
</evidence>
<protein>
    <submittedName>
        <fullName evidence="1">Uncharacterized protein</fullName>
    </submittedName>
</protein>
<reference evidence="1" key="1">
    <citation type="submission" date="2021-11" db="EMBL/GenBank/DDBJ databases">
        <title>Fusarium solani-melongenae Genome sequencing and assembly.</title>
        <authorList>
            <person name="Xie S."/>
            <person name="Huang L."/>
            <person name="Zhang X."/>
        </authorList>
    </citation>
    <scope>NUCLEOTIDE SEQUENCE</scope>
    <source>
        <strain evidence="1">CRI 24-3</strain>
    </source>
</reference>
<organism evidence="1 2">
    <name type="scientific">Fusarium solani subsp. cucurbitae</name>
    <name type="common">Neocosmosporum cucurbitae</name>
    <dbReference type="NCBI Taxonomy" id="2747967"/>
    <lineage>
        <taxon>Eukaryota</taxon>
        <taxon>Fungi</taxon>
        <taxon>Dikarya</taxon>
        <taxon>Ascomycota</taxon>
        <taxon>Pezizomycotina</taxon>
        <taxon>Sordariomycetes</taxon>
        <taxon>Hypocreomycetidae</taxon>
        <taxon>Hypocreales</taxon>
        <taxon>Nectriaceae</taxon>
        <taxon>Fusarium</taxon>
        <taxon>Fusarium solani species complex</taxon>
    </lineage>
</organism>
<evidence type="ECO:0000313" key="2">
    <source>
        <dbReference type="Proteomes" id="UP000830768"/>
    </source>
</evidence>
<gene>
    <name evidence="1" type="ORF">LCI18_003249</name>
</gene>
<sequence>MTNDMEKGLFKEACNQAWKMLNPVQFSFSASDLPRDYADSQRFPFRAEQPIQGGNFGALRKLLFAIKSVEISGTDNLALAEQEMLRMVSRIETSDAKNIVTLLTCYTWRNEMHFVFPYIATDLSRLLRQESMNNTSPWLKDQALHENKLWKEMPANILVTVDGKVKIGDFGHSNIQIVAPEGQPKIQYRGGDPRYAAPESQWEMEQTDEWLEPHEDGGAPGLKYEVWSLACIMIEVLIYLLNRQTPGGIPTENPLVRLDESLARSTQVDFNGRFFDQNGVKECVSMTIEAFQDSFSAGCATGQYMTKVIDLLFGMF</sequence>
<accession>A0ACD3YTK4</accession>
<proteinExistence type="predicted"/>
<keyword evidence="2" id="KW-1185">Reference proteome</keyword>